<feature type="signal peptide" evidence="4">
    <location>
        <begin position="1"/>
        <end position="18"/>
    </location>
</feature>
<evidence type="ECO:0000256" key="2">
    <source>
        <dbReference type="PIRSR" id="PIRSR000137-2"/>
    </source>
</evidence>
<dbReference type="Proteomes" id="UP000226192">
    <property type="component" value="Unassembled WGS sequence"/>
</dbReference>
<evidence type="ECO:0000313" key="7">
    <source>
        <dbReference type="Proteomes" id="UP000226192"/>
    </source>
</evidence>
<dbReference type="EMBL" id="NJET01000013">
    <property type="protein sequence ID" value="PHH65859.1"/>
    <property type="molecule type" value="Genomic_DNA"/>
</dbReference>
<keyword evidence="7" id="KW-1185">Reference proteome</keyword>
<dbReference type="InterPro" id="IPR000172">
    <property type="entry name" value="GMC_OxRdtase_N"/>
</dbReference>
<dbReference type="Pfam" id="PF05199">
    <property type="entry name" value="GMC_oxred_C"/>
    <property type="match status" value="1"/>
</dbReference>
<gene>
    <name evidence="6" type="ORF">CDD81_1228</name>
</gene>
<dbReference type="SUPFAM" id="SSF54373">
    <property type="entry name" value="FAD-linked reductases, C-terminal domain"/>
    <property type="match status" value="1"/>
</dbReference>
<keyword evidence="2" id="KW-0285">Flavoprotein</keyword>
<evidence type="ECO:0000256" key="4">
    <source>
        <dbReference type="SAM" id="SignalP"/>
    </source>
</evidence>
<feature type="binding site" evidence="2">
    <location>
        <position position="312"/>
    </location>
    <ligand>
        <name>FAD</name>
        <dbReference type="ChEBI" id="CHEBI:57692"/>
    </ligand>
</feature>
<feature type="binding site" evidence="2">
    <location>
        <begin position="160"/>
        <end position="163"/>
    </location>
    <ligand>
        <name>FAD</name>
        <dbReference type="ChEBI" id="CHEBI:57692"/>
    </ligand>
</feature>
<feature type="chain" id="PRO_5013287850" description="Glucose-methanol-choline oxidoreductase N-terminal domain-containing protein" evidence="4">
    <location>
        <begin position="19"/>
        <end position="665"/>
    </location>
</feature>
<feature type="domain" description="Glucose-methanol-choline oxidoreductase N-terminal" evidence="5">
    <location>
        <begin position="364"/>
        <end position="378"/>
    </location>
</feature>
<dbReference type="PANTHER" id="PTHR11552:SF213">
    <property type="entry name" value="DEHYDROGENASE, PUTATIVE-RELATED"/>
    <property type="match status" value="1"/>
</dbReference>
<protein>
    <recommendedName>
        <fullName evidence="5">Glucose-methanol-choline oxidoreductase N-terminal domain-containing protein</fullName>
    </recommendedName>
</protein>
<dbReference type="OrthoDB" id="269227at2759"/>
<reference evidence="6 7" key="1">
    <citation type="submission" date="2017-06" db="EMBL/GenBank/DDBJ databases">
        <title>Ant-infecting Ophiocordyceps genomes reveal a high diversity of potential behavioral manipulation genes and a possible major role for enterotoxins.</title>
        <authorList>
            <person name="De Bekker C."/>
            <person name="Evans H.C."/>
            <person name="Brachmann A."/>
            <person name="Hughes D.P."/>
        </authorList>
    </citation>
    <scope>NUCLEOTIDE SEQUENCE [LARGE SCALE GENOMIC DNA]</scope>
    <source>
        <strain evidence="6 7">Map64</strain>
    </source>
</reference>
<dbReference type="Gene3D" id="3.30.560.10">
    <property type="entry name" value="Glucose Oxidase, domain 3"/>
    <property type="match status" value="1"/>
</dbReference>
<comment type="caution">
    <text evidence="6">The sequence shown here is derived from an EMBL/GenBank/DDBJ whole genome shotgun (WGS) entry which is preliminary data.</text>
</comment>
<dbReference type="PIRSF" id="PIRSF000137">
    <property type="entry name" value="Alcohol_oxidase"/>
    <property type="match status" value="1"/>
</dbReference>
<dbReference type="GO" id="GO:0016614">
    <property type="term" value="F:oxidoreductase activity, acting on CH-OH group of donors"/>
    <property type="evidence" value="ECO:0007669"/>
    <property type="project" value="InterPro"/>
</dbReference>
<evidence type="ECO:0000256" key="1">
    <source>
        <dbReference type="ARBA" id="ARBA00010790"/>
    </source>
</evidence>
<keyword evidence="4" id="KW-0732">Signal</keyword>
<comment type="similarity">
    <text evidence="1">Belongs to the GMC oxidoreductase family.</text>
</comment>
<dbReference type="InterPro" id="IPR007867">
    <property type="entry name" value="GMC_OxRtase_C"/>
</dbReference>
<dbReference type="STRING" id="1399860.A0A2C5XBA8"/>
<dbReference type="PROSITE" id="PS00624">
    <property type="entry name" value="GMC_OXRED_2"/>
    <property type="match status" value="1"/>
</dbReference>
<dbReference type="GO" id="GO:0050660">
    <property type="term" value="F:flavin adenine dinucleotide binding"/>
    <property type="evidence" value="ECO:0007669"/>
    <property type="project" value="InterPro"/>
</dbReference>
<dbReference type="InterPro" id="IPR012132">
    <property type="entry name" value="GMC_OxRdtase"/>
</dbReference>
<keyword evidence="2" id="KW-0274">FAD</keyword>
<dbReference type="AlphaFoldDB" id="A0A2C5XBA8"/>
<name>A0A2C5XBA8_9HYPO</name>
<dbReference type="Gene3D" id="3.50.50.60">
    <property type="entry name" value="FAD/NAD(P)-binding domain"/>
    <property type="match status" value="1"/>
</dbReference>
<accession>A0A2C5XBA8</accession>
<sequence>MFLRHTLTLWGLFATALGSASRGTGKTSDSGRDSGSDSGSDSDVFDYVVVGSGPGGGPLAVNLAEAGYSVLLLEAGQNHSSSYKQEIPAFFVEAQFDESQGWWFYVKHYGDEATSARVNKMVWKKPDGGLWVGQDAPAGSSMLGVWYPRAGTLGGCDTHNGGVTVYPSEWDWEAIAQRTNDSSWKAQHMRHYFERLERNMLVPPHTPGHGFAGYQPIDVGAKEHYEAEPQMLAIAQASAAALGFTQRSTSTDWDVILNKDSNAYTPDRDRRNDAYQISLKKDHKGRRFSAASRVNQAVARGLPLTVRFNSLVTRVVIDDASKRATGVDYLEGAHLYRADPLVRTNSTGLPRSVRASREVIVSGGTFNTPQILQLSGIGPRQELQRLGIPVIVDLGGVGRNLQDHYEVPVVHEFRNDFTYWDRCDPYNHSSACFQEWRNEGKGPYTTIGFSHLVTHTSSVAPRGERDLILYGAPNTVRGHLPPYTHWPRFQTGNNKFTFTVSESHSRNRAGRVTLTSTDPRDVPDINFEYFAHGAQDDMQGLMDGVAFARNIFDSIPARNRSVAEAWPGRHLSSPDSMRDWIKEEAYGHHATGTASIGAHDDPLAVLDSDFRVRGIDGLRVVDASVFPDVPGTFPIIAIFMVSEKASHVILADARRHDLGQIQNLL</sequence>
<evidence type="ECO:0000256" key="3">
    <source>
        <dbReference type="SAM" id="MobiDB-lite"/>
    </source>
</evidence>
<evidence type="ECO:0000259" key="5">
    <source>
        <dbReference type="PROSITE" id="PS00624"/>
    </source>
</evidence>
<dbReference type="SUPFAM" id="SSF51905">
    <property type="entry name" value="FAD/NAD(P)-binding domain"/>
    <property type="match status" value="1"/>
</dbReference>
<comment type="cofactor">
    <cofactor evidence="2">
        <name>FAD</name>
        <dbReference type="ChEBI" id="CHEBI:57692"/>
    </cofactor>
</comment>
<dbReference type="PANTHER" id="PTHR11552">
    <property type="entry name" value="GLUCOSE-METHANOL-CHOLINE GMC OXIDOREDUCTASE"/>
    <property type="match status" value="1"/>
</dbReference>
<evidence type="ECO:0000313" key="6">
    <source>
        <dbReference type="EMBL" id="PHH65859.1"/>
    </source>
</evidence>
<dbReference type="Pfam" id="PF00732">
    <property type="entry name" value="GMC_oxred_N"/>
    <property type="match status" value="1"/>
</dbReference>
<organism evidence="6 7">
    <name type="scientific">Ophiocordyceps australis</name>
    <dbReference type="NCBI Taxonomy" id="1399860"/>
    <lineage>
        <taxon>Eukaryota</taxon>
        <taxon>Fungi</taxon>
        <taxon>Dikarya</taxon>
        <taxon>Ascomycota</taxon>
        <taxon>Pezizomycotina</taxon>
        <taxon>Sordariomycetes</taxon>
        <taxon>Hypocreomycetidae</taxon>
        <taxon>Hypocreales</taxon>
        <taxon>Ophiocordycipitaceae</taxon>
        <taxon>Ophiocordyceps</taxon>
    </lineage>
</organism>
<feature type="region of interest" description="Disordered" evidence="3">
    <location>
        <begin position="19"/>
        <end position="40"/>
    </location>
</feature>
<proteinExistence type="inferred from homology"/>
<dbReference type="InterPro" id="IPR036188">
    <property type="entry name" value="FAD/NAD-bd_sf"/>
</dbReference>